<accession>A0ABM8URP0</accession>
<sequence length="752" mass="86597">MIATLRKRYSGLVAALFFILIVACSRERTGETEAAFYQDKPFWQEYHEASLIGENAESNEVRSIFIDKEDNAWAATAGGIFKRNSGQSVWTKVISGENDGPAYAVAQDETGTIWLGNWNGLYKFSNNNPDKVNGLKGPVSALLAVKNTVYTLGPRGFWINKGQGFREDKSNIAKSIRDVISDGDSGLWIATDVGLYHWTETKTQHYYQTDALISGYAKGLAFNTDQKLWVGGLGGITVRNATSKDREIRVDNGIPSSHVTALRLSPDSSMWVGTQSGVVRFRPDSTKSLLFSRRWLLDDQVNDIAFDQKGNAWIATPKGVSIIRKREMTLASKSDFFYQELMKRHIRAPWIAGQAHLKIPGDTTSWEPEDDDNDGEYTGNYLAMESFRYAATKLPEAKVNAKKAFGFLKLLQEVTGTDGFFARTIIPADWKQMHDENRVFTAREKADALVKEPRFKPVEVRWHLSKDGKWRWKGDTSSDEMCGHMFGYYFYYTLVADEAEKKIIAAHVGKIVDHLMRNNLNLVDVDGTHTRWSVWSPDQLNRDPEWLPDRNQNSMEILAFIKLAHFMTGQDKYQKEYLRLIEKEHYLDNMAQVTSPNPAWFIYFDVVLQAYLYPIFIQCEQDPKRLKFYKAHLEEWFAHRKEDHNPLINFIYNYCLHQRSELKNSVDFLKDTPLDLIDWPIDHRKREDIRIVRTPVLEDEQVDVLQPPSIRMTVRWDKNPWTAAGGNPQVEREPVFWLLPYWMGRYLGMISK</sequence>
<evidence type="ECO:0008006" key="3">
    <source>
        <dbReference type="Google" id="ProtNLM"/>
    </source>
</evidence>
<reference evidence="1 2" key="1">
    <citation type="submission" date="2021-04" db="EMBL/GenBank/DDBJ databases">
        <authorList>
            <person name="Rodrigo-Torres L."/>
            <person name="Arahal R. D."/>
            <person name="Lucena T."/>
        </authorList>
    </citation>
    <scope>NUCLEOTIDE SEQUENCE [LARGE SCALE GENOMIC DNA]</scope>
    <source>
        <strain evidence="1 2">CECT 9623</strain>
    </source>
</reference>
<dbReference type="Proteomes" id="UP000679725">
    <property type="component" value="Unassembled WGS sequence"/>
</dbReference>
<protein>
    <recommendedName>
        <fullName evidence="3">Two component regulator propeller</fullName>
    </recommendedName>
</protein>
<dbReference type="EMBL" id="CAJRAU010000003">
    <property type="protein sequence ID" value="CAG5070194.1"/>
    <property type="molecule type" value="Genomic_DNA"/>
</dbReference>
<name>A0ABM8URP0_9BACT</name>
<comment type="caution">
    <text evidence="1">The sequence shown here is derived from an EMBL/GenBank/DDBJ whole genome shotgun (WGS) entry which is preliminary data.</text>
</comment>
<dbReference type="Gene3D" id="2.130.10.10">
    <property type="entry name" value="YVTN repeat-like/Quinoprotein amine dehydrogenase"/>
    <property type="match status" value="2"/>
</dbReference>
<keyword evidence="2" id="KW-1185">Reference proteome</keyword>
<gene>
    <name evidence="1" type="ORF">DYBT9623_02934</name>
</gene>
<dbReference type="SUPFAM" id="SSF63829">
    <property type="entry name" value="Calcium-dependent phosphotriesterase"/>
    <property type="match status" value="1"/>
</dbReference>
<organism evidence="1 2">
    <name type="scientific">Dyadobacter linearis</name>
    <dbReference type="NCBI Taxonomy" id="2823330"/>
    <lineage>
        <taxon>Bacteria</taxon>
        <taxon>Pseudomonadati</taxon>
        <taxon>Bacteroidota</taxon>
        <taxon>Cytophagia</taxon>
        <taxon>Cytophagales</taxon>
        <taxon>Spirosomataceae</taxon>
        <taxon>Dyadobacter</taxon>
    </lineage>
</organism>
<evidence type="ECO:0000313" key="2">
    <source>
        <dbReference type="Proteomes" id="UP000679725"/>
    </source>
</evidence>
<evidence type="ECO:0000313" key="1">
    <source>
        <dbReference type="EMBL" id="CAG5070194.1"/>
    </source>
</evidence>
<dbReference type="RefSeq" id="WP_215234239.1">
    <property type="nucleotide sequence ID" value="NZ_CAJRAU010000003.1"/>
</dbReference>
<dbReference type="InterPro" id="IPR015943">
    <property type="entry name" value="WD40/YVTN_repeat-like_dom_sf"/>
</dbReference>
<proteinExistence type="predicted"/>
<dbReference type="PROSITE" id="PS51257">
    <property type="entry name" value="PROKAR_LIPOPROTEIN"/>
    <property type="match status" value="1"/>
</dbReference>